<evidence type="ECO:0000313" key="11">
    <source>
        <dbReference type="Proteomes" id="UP001200034"/>
    </source>
</evidence>
<dbReference type="PROSITE" id="PS00027">
    <property type="entry name" value="HOMEOBOX_1"/>
    <property type="match status" value="1"/>
</dbReference>
<name>A0AAD4K741_9MUSC</name>
<feature type="region of interest" description="Disordered" evidence="8">
    <location>
        <begin position="151"/>
        <end position="170"/>
    </location>
</feature>
<feature type="compositionally biased region" description="Low complexity" evidence="8">
    <location>
        <begin position="215"/>
        <end position="226"/>
    </location>
</feature>
<dbReference type="GO" id="GO:0000978">
    <property type="term" value="F:RNA polymerase II cis-regulatory region sequence-specific DNA binding"/>
    <property type="evidence" value="ECO:0007669"/>
    <property type="project" value="TreeGrafter"/>
</dbReference>
<dbReference type="CDD" id="cd00086">
    <property type="entry name" value="homeodomain"/>
    <property type="match status" value="1"/>
</dbReference>
<dbReference type="GO" id="GO:0000981">
    <property type="term" value="F:DNA-binding transcription factor activity, RNA polymerase II-specific"/>
    <property type="evidence" value="ECO:0007669"/>
    <property type="project" value="InterPro"/>
</dbReference>
<evidence type="ECO:0000256" key="2">
    <source>
        <dbReference type="ARBA" id="ARBA00022473"/>
    </source>
</evidence>
<dbReference type="InterPro" id="IPR050296">
    <property type="entry name" value="Antp_homeobox"/>
</dbReference>
<keyword evidence="3 6" id="KW-0238">DNA-binding</keyword>
<protein>
    <recommendedName>
        <fullName evidence="9">Homeobox domain-containing protein</fullName>
    </recommendedName>
</protein>
<dbReference type="InterPro" id="IPR020479">
    <property type="entry name" value="HD_metazoa"/>
</dbReference>
<feature type="compositionally biased region" description="Low complexity" evidence="8">
    <location>
        <begin position="406"/>
        <end position="423"/>
    </location>
</feature>
<dbReference type="Pfam" id="PF03867">
    <property type="entry name" value="FTZ"/>
    <property type="match status" value="1"/>
</dbReference>
<dbReference type="Pfam" id="PF00046">
    <property type="entry name" value="Homeodomain"/>
    <property type="match status" value="1"/>
</dbReference>
<feature type="region of interest" description="Disordered" evidence="8">
    <location>
        <begin position="184"/>
        <end position="260"/>
    </location>
</feature>
<comment type="subcellular location">
    <subcellularLocation>
        <location evidence="1 6 7">Nucleus</location>
    </subcellularLocation>
</comment>
<dbReference type="PANTHER" id="PTHR45659:SF22">
    <property type="entry name" value="HOMEOTIC PROTEIN ANTENNAPEDIA-RELATED"/>
    <property type="match status" value="1"/>
</dbReference>
<feature type="compositionally biased region" description="Pro residues" evidence="8">
    <location>
        <begin position="424"/>
        <end position="433"/>
    </location>
</feature>
<evidence type="ECO:0000256" key="8">
    <source>
        <dbReference type="SAM" id="MobiDB-lite"/>
    </source>
</evidence>
<sequence length="479" mass="53665">MAATNTTTHSHYYADSMYNMYPGSLPPTSYYDNTLSSGASSAGYYQSNSYASYQANSYPQYSQESCYYASYHQELMPQSVAAPAPAPAPVVDAVLQYQEASPVAKPAKRKATEIIAAVEERPSTLRALLTNPAKKLKYTPDYFYTTFEHVKKQSDKSNSNSTSNSSCPGELSPCYEQDYAAVPTPSTQQTHMSPQRSSSEQDVDYLDVYSPPPRKQATPAAPATPASLVDGHNIGLSTPPQSPAEKAVNQQQQQQQQQHEINHRVLTAGAVGNEFNWSHIEETLASDCKDSKRTRQTYSRYQTLELEKEFHFNRYITRRRRVDIAHALSLTERQIKIWFQNRRMKSKKDRTLAASPEHCSNAAYGALLPPLDGSPQLQAQSQSQSQSLPQASMPYAAYPTYLASSQQSYDYPQQSSPASLSLSLPPPPPPPPHFGQQYEAHTQYTPQYHQQAQPQQQQQQQLQCSYQQQEHSLYHLPLP</sequence>
<dbReference type="GO" id="GO:0009952">
    <property type="term" value="P:anterior/posterior pattern specification"/>
    <property type="evidence" value="ECO:0007669"/>
    <property type="project" value="TreeGrafter"/>
</dbReference>
<dbReference type="SUPFAM" id="SSF46689">
    <property type="entry name" value="Homeodomain-like"/>
    <property type="match status" value="1"/>
</dbReference>
<gene>
    <name evidence="10" type="ORF">KR093_004126</name>
</gene>
<dbReference type="InterPro" id="IPR017970">
    <property type="entry name" value="Homeobox_CS"/>
</dbReference>
<feature type="domain" description="Homeobox" evidence="9">
    <location>
        <begin position="289"/>
        <end position="349"/>
    </location>
</feature>
<dbReference type="InterPro" id="IPR005567">
    <property type="entry name" value="FTZ_N"/>
</dbReference>
<evidence type="ECO:0000256" key="3">
    <source>
        <dbReference type="ARBA" id="ARBA00023125"/>
    </source>
</evidence>
<dbReference type="GO" id="GO:0005634">
    <property type="term" value="C:nucleus"/>
    <property type="evidence" value="ECO:0007669"/>
    <property type="project" value="UniProtKB-SubCell"/>
</dbReference>
<organism evidence="10 11">
    <name type="scientific">Drosophila rubida</name>
    <dbReference type="NCBI Taxonomy" id="30044"/>
    <lineage>
        <taxon>Eukaryota</taxon>
        <taxon>Metazoa</taxon>
        <taxon>Ecdysozoa</taxon>
        <taxon>Arthropoda</taxon>
        <taxon>Hexapoda</taxon>
        <taxon>Insecta</taxon>
        <taxon>Pterygota</taxon>
        <taxon>Neoptera</taxon>
        <taxon>Endopterygota</taxon>
        <taxon>Diptera</taxon>
        <taxon>Brachycera</taxon>
        <taxon>Muscomorpha</taxon>
        <taxon>Ephydroidea</taxon>
        <taxon>Drosophilidae</taxon>
        <taxon>Drosophila</taxon>
    </lineage>
</organism>
<keyword evidence="5 6" id="KW-0539">Nucleus</keyword>
<feature type="compositionally biased region" description="Low complexity" evidence="8">
    <location>
        <begin position="443"/>
        <end position="469"/>
    </location>
</feature>
<dbReference type="SMART" id="SM00389">
    <property type="entry name" value="HOX"/>
    <property type="match status" value="1"/>
</dbReference>
<evidence type="ECO:0000256" key="7">
    <source>
        <dbReference type="RuleBase" id="RU000682"/>
    </source>
</evidence>
<accession>A0AAD4K741</accession>
<dbReference type="PRINTS" id="PR00024">
    <property type="entry name" value="HOMEOBOX"/>
</dbReference>
<evidence type="ECO:0000256" key="4">
    <source>
        <dbReference type="ARBA" id="ARBA00023155"/>
    </source>
</evidence>
<dbReference type="AlphaFoldDB" id="A0AAD4K741"/>
<dbReference type="GO" id="GO:0000122">
    <property type="term" value="P:negative regulation of transcription by RNA polymerase II"/>
    <property type="evidence" value="ECO:0007669"/>
    <property type="project" value="TreeGrafter"/>
</dbReference>
<feature type="region of interest" description="Disordered" evidence="8">
    <location>
        <begin position="406"/>
        <end position="479"/>
    </location>
</feature>
<dbReference type="InterPro" id="IPR009057">
    <property type="entry name" value="Homeodomain-like_sf"/>
</dbReference>
<dbReference type="EMBL" id="JAJJHW010000824">
    <property type="protein sequence ID" value="KAH8381405.1"/>
    <property type="molecule type" value="Genomic_DNA"/>
</dbReference>
<evidence type="ECO:0000256" key="5">
    <source>
        <dbReference type="ARBA" id="ARBA00023242"/>
    </source>
</evidence>
<evidence type="ECO:0000313" key="10">
    <source>
        <dbReference type="EMBL" id="KAH8381405.1"/>
    </source>
</evidence>
<keyword evidence="11" id="KW-1185">Reference proteome</keyword>
<dbReference type="PANTHER" id="PTHR45659">
    <property type="entry name" value="HOMEOBOX PROTEIN HOX"/>
    <property type="match status" value="1"/>
</dbReference>
<proteinExistence type="predicted"/>
<keyword evidence="2" id="KW-0217">Developmental protein</keyword>
<comment type="caution">
    <text evidence="10">The sequence shown here is derived from an EMBL/GenBank/DDBJ whole genome shotgun (WGS) entry which is preliminary data.</text>
</comment>
<reference evidence="10" key="1">
    <citation type="journal article" date="2021" name="Mol. Ecol. Resour.">
        <title>Phylogenomic analyses of the genus Drosophila reveals genomic signals of climate adaptation.</title>
        <authorList>
            <person name="Li F."/>
            <person name="Rane R.V."/>
            <person name="Luria V."/>
            <person name="Xiong Z."/>
            <person name="Chen J."/>
            <person name="Li Z."/>
            <person name="Catullo R.A."/>
            <person name="Griffin P.C."/>
            <person name="Schiffer M."/>
            <person name="Pearce S."/>
            <person name="Lee S.F."/>
            <person name="McElroy K."/>
            <person name="Stocker A."/>
            <person name="Shirriffs J."/>
            <person name="Cockerell F."/>
            <person name="Coppin C."/>
            <person name="Sgro C.M."/>
            <person name="Karger A."/>
            <person name="Cain J.W."/>
            <person name="Weber J.A."/>
            <person name="Santpere G."/>
            <person name="Kirschner M.W."/>
            <person name="Hoffmann A.A."/>
            <person name="Oakeshott J.G."/>
            <person name="Zhang G."/>
        </authorList>
    </citation>
    <scope>NUCLEOTIDE SEQUENCE</scope>
    <source>
        <strain evidence="10">BGI-SZ-2011g</strain>
    </source>
</reference>
<feature type="region of interest" description="Disordered" evidence="8">
    <location>
        <begin position="363"/>
        <end position="388"/>
    </location>
</feature>
<dbReference type="InterPro" id="IPR001356">
    <property type="entry name" value="HD"/>
</dbReference>
<evidence type="ECO:0000256" key="6">
    <source>
        <dbReference type="PROSITE-ProRule" id="PRU00108"/>
    </source>
</evidence>
<feature type="compositionally biased region" description="Polar residues" evidence="8">
    <location>
        <begin position="184"/>
        <end position="200"/>
    </location>
</feature>
<feature type="compositionally biased region" description="Low complexity" evidence="8">
    <location>
        <begin position="156"/>
        <end position="166"/>
    </location>
</feature>
<dbReference type="PROSITE" id="PS50071">
    <property type="entry name" value="HOMEOBOX_2"/>
    <property type="match status" value="1"/>
</dbReference>
<dbReference type="Gene3D" id="1.10.10.60">
    <property type="entry name" value="Homeodomain-like"/>
    <property type="match status" value="1"/>
</dbReference>
<keyword evidence="4 6" id="KW-0371">Homeobox</keyword>
<dbReference type="Proteomes" id="UP001200034">
    <property type="component" value="Unassembled WGS sequence"/>
</dbReference>
<feature type="compositionally biased region" description="Low complexity" evidence="8">
    <location>
        <begin position="374"/>
        <end position="388"/>
    </location>
</feature>
<evidence type="ECO:0000259" key="9">
    <source>
        <dbReference type="PROSITE" id="PS50071"/>
    </source>
</evidence>
<evidence type="ECO:0000256" key="1">
    <source>
        <dbReference type="ARBA" id="ARBA00004123"/>
    </source>
</evidence>
<feature type="DNA-binding region" description="Homeobox" evidence="6">
    <location>
        <begin position="291"/>
        <end position="350"/>
    </location>
</feature>